<keyword evidence="3" id="KW-1185">Reference proteome</keyword>
<protein>
    <recommendedName>
        <fullName evidence="1">Fibronectin type III-like domain-containing protein</fullName>
    </recommendedName>
</protein>
<feature type="domain" description="Fibronectin type III-like" evidence="1">
    <location>
        <begin position="42"/>
        <end position="87"/>
    </location>
</feature>
<reference evidence="2 3" key="1">
    <citation type="submission" date="2019-08" db="EMBL/GenBank/DDBJ databases">
        <title>Draft genome for granaticin producer strain Streptomyces parvus C05.</title>
        <authorList>
            <person name="Gonzalez-Pimentel J.L."/>
        </authorList>
    </citation>
    <scope>NUCLEOTIDE SEQUENCE [LARGE SCALE GENOMIC DNA]</scope>
    <source>
        <strain evidence="2 3">C05</strain>
    </source>
</reference>
<gene>
    <name evidence="2" type="ORF">FY004_05535</name>
</gene>
<sequence length="91" mass="9996">MSTPRSRYEWDGQRYGAGLTIGAELRKQGALRDIGAVANPPGFAKGTLRPGERRTVPVSRRPVPYWGESGNRWVTIVGQVPVHIGRSRRGA</sequence>
<evidence type="ECO:0000313" key="3">
    <source>
        <dbReference type="Proteomes" id="UP000323242"/>
    </source>
</evidence>
<dbReference type="InterPro" id="IPR026891">
    <property type="entry name" value="Fn3-like"/>
</dbReference>
<dbReference type="Proteomes" id="UP000323242">
    <property type="component" value="Unassembled WGS sequence"/>
</dbReference>
<dbReference type="Gene3D" id="2.60.40.10">
    <property type="entry name" value="Immunoglobulins"/>
    <property type="match status" value="1"/>
</dbReference>
<comment type="caution">
    <text evidence="2">The sequence shown here is derived from an EMBL/GenBank/DDBJ whole genome shotgun (WGS) entry which is preliminary data.</text>
</comment>
<proteinExistence type="predicted"/>
<evidence type="ECO:0000259" key="1">
    <source>
        <dbReference type="Pfam" id="PF14310"/>
    </source>
</evidence>
<name>A0A5D4JJ87_9ACTN</name>
<dbReference type="GO" id="GO:0005975">
    <property type="term" value="P:carbohydrate metabolic process"/>
    <property type="evidence" value="ECO:0007669"/>
    <property type="project" value="UniProtKB-ARBA"/>
</dbReference>
<accession>A0A5D4JJ87</accession>
<dbReference type="AlphaFoldDB" id="A0A5D4JJ87"/>
<dbReference type="EMBL" id="VSZQ01000019">
    <property type="protein sequence ID" value="TYR65577.1"/>
    <property type="molecule type" value="Genomic_DNA"/>
</dbReference>
<evidence type="ECO:0000313" key="2">
    <source>
        <dbReference type="EMBL" id="TYR65577.1"/>
    </source>
</evidence>
<dbReference type="Pfam" id="PF14310">
    <property type="entry name" value="Fn3-like"/>
    <property type="match status" value="1"/>
</dbReference>
<dbReference type="InterPro" id="IPR013783">
    <property type="entry name" value="Ig-like_fold"/>
</dbReference>
<organism evidence="2 3">
    <name type="scientific">Streptomyces parvus</name>
    <dbReference type="NCBI Taxonomy" id="66428"/>
    <lineage>
        <taxon>Bacteria</taxon>
        <taxon>Bacillati</taxon>
        <taxon>Actinomycetota</taxon>
        <taxon>Actinomycetes</taxon>
        <taxon>Kitasatosporales</taxon>
        <taxon>Streptomycetaceae</taxon>
        <taxon>Streptomyces</taxon>
    </lineage>
</organism>